<proteinExistence type="predicted"/>
<comment type="caution">
    <text evidence="2">The sequence shown here is derived from an EMBL/GenBank/DDBJ whole genome shotgun (WGS) entry which is preliminary data.</text>
</comment>
<name>A0A1S1HA68_9SPHN</name>
<sequence>MIYPARRAVLLAAAGAPAVLVVGVLWPAYWYAGIGWTLFVFALTAIDAVSGAWPRDPRIDVEAPGTAGVGAGLKALVRVAFTGAAPASAEIILEHSDLLETPDGPSRTIALAGGSGAASLPLAAARRGAARLEALWLRWTGPLGLTWKQRRAPLDLRILITPDVHAVRDRGAHLFLRSTMHGLVAQLDRGDGAEFESLADFQPGMDRRAIDWKQSARHSRLLAKEYRTERNNNIVFALDAGRNMCEPLDGVPRIDRAVSAALLSAYVALKLGDRVSLFGFDSRPRLTSGAVAGARAFALIQRLAAEIDYSGEETNYTLALTTLGGRLNRRSLIVVFTEFSDPTSAELMLRAAAGLLDRHLVLFVVLEDRELVDIAAAEPHDPDDVTRAVMAAELLRERRIVITRLRHSGFHVLESPHDRVGLRLVDYYVDLKRRNLL</sequence>
<evidence type="ECO:0000259" key="1">
    <source>
        <dbReference type="Pfam" id="PF01882"/>
    </source>
</evidence>
<dbReference type="EMBL" id="MIPT01000001">
    <property type="protein sequence ID" value="OHT18985.1"/>
    <property type="molecule type" value="Genomic_DNA"/>
</dbReference>
<dbReference type="PANTHER" id="PTHR33608">
    <property type="entry name" value="BLL2464 PROTEIN"/>
    <property type="match status" value="1"/>
</dbReference>
<keyword evidence="3" id="KW-1185">Reference proteome</keyword>
<dbReference type="Pfam" id="PF01882">
    <property type="entry name" value="DUF58"/>
    <property type="match status" value="1"/>
</dbReference>
<dbReference type="AlphaFoldDB" id="A0A1S1HA68"/>
<dbReference type="InterPro" id="IPR002881">
    <property type="entry name" value="DUF58"/>
</dbReference>
<dbReference type="SUPFAM" id="SSF53300">
    <property type="entry name" value="vWA-like"/>
    <property type="match status" value="1"/>
</dbReference>
<dbReference type="RefSeq" id="WP_070932757.1">
    <property type="nucleotide sequence ID" value="NZ_MIPT01000001.1"/>
</dbReference>
<dbReference type="InterPro" id="IPR036465">
    <property type="entry name" value="vWFA_dom_sf"/>
</dbReference>
<evidence type="ECO:0000313" key="2">
    <source>
        <dbReference type="EMBL" id="OHT18985.1"/>
    </source>
</evidence>
<feature type="domain" description="DUF58" evidence="1">
    <location>
        <begin position="200"/>
        <end position="370"/>
    </location>
</feature>
<organism evidence="2 3">
    <name type="scientific">Edaphosphingomonas haloaromaticamans</name>
    <dbReference type="NCBI Taxonomy" id="653954"/>
    <lineage>
        <taxon>Bacteria</taxon>
        <taxon>Pseudomonadati</taxon>
        <taxon>Pseudomonadota</taxon>
        <taxon>Alphaproteobacteria</taxon>
        <taxon>Sphingomonadales</taxon>
        <taxon>Rhizorhabdaceae</taxon>
        <taxon>Edaphosphingomonas</taxon>
    </lineage>
</organism>
<dbReference type="CDD" id="cd00198">
    <property type="entry name" value="vWFA"/>
    <property type="match status" value="1"/>
</dbReference>
<accession>A0A1S1HA68</accession>
<reference evidence="2 3" key="1">
    <citation type="submission" date="2016-09" db="EMBL/GenBank/DDBJ databases">
        <title>Metabolic pathway, cell adaptation mechanisms and a novel monoxygenase revealed through proteogenomic-transcription analysis of a Sphingomonas haloaromaticamans strain degrading the fungicide ortho-phenylphenol.</title>
        <authorList>
            <person name="Perruchon C."/>
            <person name="Papadopoulou E.S."/>
            <person name="Rousidou C."/>
            <person name="Vasileiadis S."/>
            <person name="Tanou G."/>
            <person name="Amoutzias G."/>
            <person name="Molassiotis A."/>
            <person name="Karpouzas D.G."/>
        </authorList>
    </citation>
    <scope>NUCLEOTIDE SEQUENCE [LARGE SCALE GENOMIC DNA]</scope>
    <source>
        <strain evidence="2 3">P3</strain>
    </source>
</reference>
<protein>
    <recommendedName>
        <fullName evidence="1">DUF58 domain-containing protein</fullName>
    </recommendedName>
</protein>
<dbReference type="Gene3D" id="3.40.50.410">
    <property type="entry name" value="von Willebrand factor, type A domain"/>
    <property type="match status" value="1"/>
</dbReference>
<dbReference type="Proteomes" id="UP000179467">
    <property type="component" value="Unassembled WGS sequence"/>
</dbReference>
<dbReference type="OrthoDB" id="9776116at2"/>
<dbReference type="PANTHER" id="PTHR33608:SF3">
    <property type="entry name" value="SLR2013 PROTEIN"/>
    <property type="match status" value="1"/>
</dbReference>
<gene>
    <name evidence="2" type="ORF">BHE75_00965</name>
</gene>
<evidence type="ECO:0000313" key="3">
    <source>
        <dbReference type="Proteomes" id="UP000179467"/>
    </source>
</evidence>